<feature type="transmembrane region" description="Helical" evidence="2">
    <location>
        <begin position="75"/>
        <end position="98"/>
    </location>
</feature>
<keyword evidence="2" id="KW-0472">Membrane</keyword>
<name>A0ABS7HZK5_9MICO</name>
<sequence>MPDTEPPPTPPTPSPAISSDAAPLTGGQHHPSGRGKGAPSQAVFTAAVGATAFLAGSFLYFALLAGPGTMSLEGITALITSPQLLVWTLAVVTVGLIGRRLGPRAVAVWALALAPASTFAGILIAYPRTLDQPQALVSPIFLIPFVWQASGLFGAAVAGVLAGVALRLRSADRFSARAVASGVAVVLLVVGGVAALALPAHWASVYFRIWSDPVLATPEQGDRYVAIATTAVGCLLIAVVAAIFARRRAVIWLTTIAFTLALLAALVFQVPEGRFAPQPAPADGGRPHHPVCYGTSGDCPGG</sequence>
<feature type="transmembrane region" description="Helical" evidence="2">
    <location>
        <begin position="251"/>
        <end position="270"/>
    </location>
</feature>
<evidence type="ECO:0000256" key="1">
    <source>
        <dbReference type="SAM" id="MobiDB-lite"/>
    </source>
</evidence>
<accession>A0ABS7HZK5</accession>
<feature type="transmembrane region" description="Helical" evidence="2">
    <location>
        <begin position="105"/>
        <end position="126"/>
    </location>
</feature>
<dbReference type="Proteomes" id="UP000777440">
    <property type="component" value="Unassembled WGS sequence"/>
</dbReference>
<comment type="caution">
    <text evidence="3">The sequence shown here is derived from an EMBL/GenBank/DDBJ whole genome shotgun (WGS) entry which is preliminary data.</text>
</comment>
<proteinExistence type="predicted"/>
<feature type="transmembrane region" description="Helical" evidence="2">
    <location>
        <begin position="224"/>
        <end position="244"/>
    </location>
</feature>
<evidence type="ECO:0000313" key="4">
    <source>
        <dbReference type="Proteomes" id="UP000777440"/>
    </source>
</evidence>
<keyword evidence="4" id="KW-1185">Reference proteome</keyword>
<feature type="compositionally biased region" description="Pro residues" evidence="1">
    <location>
        <begin position="1"/>
        <end position="14"/>
    </location>
</feature>
<evidence type="ECO:0000256" key="2">
    <source>
        <dbReference type="SAM" id="Phobius"/>
    </source>
</evidence>
<feature type="region of interest" description="Disordered" evidence="1">
    <location>
        <begin position="1"/>
        <end position="38"/>
    </location>
</feature>
<evidence type="ECO:0000313" key="3">
    <source>
        <dbReference type="EMBL" id="MBW9110030.1"/>
    </source>
</evidence>
<dbReference type="RefSeq" id="WP_220288151.1">
    <property type="nucleotide sequence ID" value="NZ_JAEUAX010000004.1"/>
</dbReference>
<reference evidence="3 4" key="1">
    <citation type="journal article" date="2021" name="MBio">
        <title>Poor Competitiveness of Bradyrhizobium in Pigeon Pea Root Colonization in Indian Soils.</title>
        <authorList>
            <person name="Chalasani D."/>
            <person name="Basu A."/>
            <person name="Pullabhotla S.V.S.R.N."/>
            <person name="Jorrin B."/>
            <person name="Neal A.L."/>
            <person name="Poole P.S."/>
            <person name="Podile A.R."/>
            <person name="Tkacz A."/>
        </authorList>
    </citation>
    <scope>NUCLEOTIDE SEQUENCE [LARGE SCALE GENOMIC DNA]</scope>
    <source>
        <strain evidence="3 4">HU12</strain>
    </source>
</reference>
<feature type="transmembrane region" description="Helical" evidence="2">
    <location>
        <begin position="42"/>
        <end position="63"/>
    </location>
</feature>
<keyword evidence="2" id="KW-0812">Transmembrane</keyword>
<protein>
    <submittedName>
        <fullName evidence="3">Uncharacterized protein</fullName>
    </submittedName>
</protein>
<keyword evidence="2" id="KW-1133">Transmembrane helix</keyword>
<gene>
    <name evidence="3" type="ORF">JNB61_09635</name>
</gene>
<organism evidence="3 4">
    <name type="scientific">Microbacterium ureisolvens</name>
    <dbReference type="NCBI Taxonomy" id="2781186"/>
    <lineage>
        <taxon>Bacteria</taxon>
        <taxon>Bacillati</taxon>
        <taxon>Actinomycetota</taxon>
        <taxon>Actinomycetes</taxon>
        <taxon>Micrococcales</taxon>
        <taxon>Microbacteriaceae</taxon>
        <taxon>Microbacterium</taxon>
    </lineage>
</organism>
<feature type="transmembrane region" description="Helical" evidence="2">
    <location>
        <begin position="146"/>
        <end position="166"/>
    </location>
</feature>
<dbReference type="EMBL" id="JAEUAX010000004">
    <property type="protein sequence ID" value="MBW9110030.1"/>
    <property type="molecule type" value="Genomic_DNA"/>
</dbReference>
<feature type="transmembrane region" description="Helical" evidence="2">
    <location>
        <begin position="178"/>
        <end position="204"/>
    </location>
</feature>